<protein>
    <recommendedName>
        <fullName evidence="5">DNA primase</fullName>
    </recommendedName>
</protein>
<organism evidence="3 4">
    <name type="scientific">Lactobacillus kullabergensis</name>
    <dbReference type="NCBI Taxonomy" id="1218493"/>
    <lineage>
        <taxon>Bacteria</taxon>
        <taxon>Bacillati</taxon>
        <taxon>Bacillota</taxon>
        <taxon>Bacilli</taxon>
        <taxon>Lactobacillales</taxon>
        <taxon>Lactobacillaceae</taxon>
        <taxon>Lactobacillus</taxon>
    </lineage>
</organism>
<dbReference type="Pfam" id="PF09250">
    <property type="entry name" value="Prim-Pol"/>
    <property type="match status" value="1"/>
</dbReference>
<evidence type="ECO:0000313" key="4">
    <source>
        <dbReference type="Proteomes" id="UP000033533"/>
    </source>
</evidence>
<comment type="caution">
    <text evidence="3">The sequence shown here is derived from an EMBL/GenBank/DDBJ whole genome shotgun (WGS) entry which is preliminary data.</text>
</comment>
<evidence type="ECO:0000259" key="2">
    <source>
        <dbReference type="SMART" id="SM00943"/>
    </source>
</evidence>
<dbReference type="Proteomes" id="UP000033533">
    <property type="component" value="Unassembled WGS sequence"/>
</dbReference>
<dbReference type="SUPFAM" id="SSF56747">
    <property type="entry name" value="Prim-pol domain"/>
    <property type="match status" value="1"/>
</dbReference>
<dbReference type="SMART" id="SM00943">
    <property type="entry name" value="Prim-Pol"/>
    <property type="match status" value="1"/>
</dbReference>
<dbReference type="InterPro" id="IPR015330">
    <property type="entry name" value="DNA_primase/pol_bifunc_N"/>
</dbReference>
<feature type="domain" description="DNA primase/polymerase bifunctional N-terminal" evidence="2">
    <location>
        <begin position="10"/>
        <end position="161"/>
    </location>
</feature>
<reference evidence="3 4" key="1">
    <citation type="submission" date="2014-12" db="EMBL/GenBank/DDBJ databases">
        <title>Comparative genomics of the lactic acid bacteria isolated from the honey bee gut.</title>
        <authorList>
            <person name="Ellegaard K.M."/>
            <person name="Tamarit D."/>
            <person name="Javelind E."/>
            <person name="Olofsson T."/>
            <person name="Andersson S.G."/>
            <person name="Vasquez A."/>
        </authorList>
    </citation>
    <scope>NUCLEOTIDE SEQUENCE [LARGE SCALE GENOMIC DNA]</scope>
    <source>
        <strain evidence="3 4">Biut2</strain>
    </source>
</reference>
<dbReference type="RefSeq" id="WP_045927878.1">
    <property type="nucleotide sequence ID" value="NZ_JBHSZS010000009.1"/>
</dbReference>
<evidence type="ECO:0000259" key="1">
    <source>
        <dbReference type="SMART" id="SM00942"/>
    </source>
</evidence>
<dbReference type="HOGENOM" id="CLU_082084_1_0_9"/>
<gene>
    <name evidence="3" type="primary">ps115</name>
    <name evidence="3" type="ORF">JF76_07310</name>
</gene>
<dbReference type="OrthoDB" id="2303110at2"/>
<evidence type="ECO:0008006" key="5">
    <source>
        <dbReference type="Google" id="ProtNLM"/>
    </source>
</evidence>
<dbReference type="Pfam" id="PF08708">
    <property type="entry name" value="PriCT_1"/>
    <property type="match status" value="1"/>
</dbReference>
<name>A0A0F4LCT5_9LACO</name>
<feature type="domain" description="Primase C-terminal 1" evidence="1">
    <location>
        <begin position="193"/>
        <end position="258"/>
    </location>
</feature>
<dbReference type="STRING" id="1218493.JF76_07310"/>
<dbReference type="CDD" id="cd04859">
    <property type="entry name" value="Prim_Pol"/>
    <property type="match status" value="1"/>
</dbReference>
<dbReference type="EMBL" id="JXBY01000017">
    <property type="protein sequence ID" value="KJY56128.1"/>
    <property type="molecule type" value="Genomic_DNA"/>
</dbReference>
<proteinExistence type="predicted"/>
<dbReference type="AlphaFoldDB" id="A0A0F4LCT5"/>
<sequence>MPLENLVNYAINYAAHGFSVIPIGSNKRPLIKFADKPALTSDEIRKVWQRYPLANIALKTDKFFVIDVDRHGDVDGLQSIIKLNHNEWFKDTLREKTAHDGYHFFFQKPAKENVTQCIGLLPGVDLKAHENNYVVVAPSRIDDKSYRWLNHKPIRPAPAGLLELIQSKSKPEKKTILDYKIASKTQTSKLFELIVNGLGDTGRRNDTLTSFVGGLLYRGVDPAAAAKLALIANNNTTDSLPLNEVERTVNSVIEKEIKRRGIE</sequence>
<accession>A0A0F4LCT5</accession>
<evidence type="ECO:0000313" key="3">
    <source>
        <dbReference type="EMBL" id="KJY56128.1"/>
    </source>
</evidence>
<dbReference type="PATRIC" id="fig|1218493.3.peg.777"/>
<dbReference type="SMART" id="SM00942">
    <property type="entry name" value="PriCT_1"/>
    <property type="match status" value="1"/>
</dbReference>
<dbReference type="InterPro" id="IPR014820">
    <property type="entry name" value="PriCT_1"/>
</dbReference>
<dbReference type="Gene3D" id="3.30.720.160">
    <property type="entry name" value="Bifunctional DNA primase/polymerase, N-terminal"/>
    <property type="match status" value="1"/>
</dbReference>